<dbReference type="RefSeq" id="WP_026220166.1">
    <property type="nucleotide sequence ID" value="NZ_LLZU01000021.1"/>
</dbReference>
<dbReference type="SMART" id="SM00421">
    <property type="entry name" value="HTH_LUXR"/>
    <property type="match status" value="1"/>
</dbReference>
<keyword evidence="3" id="KW-1185">Reference proteome</keyword>
<dbReference type="InterPro" id="IPR036388">
    <property type="entry name" value="WH-like_DNA-bd_sf"/>
</dbReference>
<dbReference type="PRINTS" id="PR00038">
    <property type="entry name" value="HTHLUXR"/>
</dbReference>
<evidence type="ECO:0000313" key="2">
    <source>
        <dbReference type="EMBL" id="KRV48580.1"/>
    </source>
</evidence>
<organism evidence="2 3">
    <name type="scientific">Wenjunlia vitaminophila</name>
    <name type="common">Streptomyces vitaminophilus</name>
    <dbReference type="NCBI Taxonomy" id="76728"/>
    <lineage>
        <taxon>Bacteria</taxon>
        <taxon>Bacillati</taxon>
        <taxon>Actinomycetota</taxon>
        <taxon>Actinomycetes</taxon>
        <taxon>Kitasatosporales</taxon>
        <taxon>Streptomycetaceae</taxon>
        <taxon>Wenjunlia</taxon>
    </lineage>
</organism>
<sequence length="322" mass="35463">MPQELSALAGLGMPDGTEAIYLALLDRGTATTTDLALDTGHTPESATVILDWLRAQGLALRANVLAAAGDTGAGWTAADPDRALRELVLKHETELLQIRGSLPHLHERYRRSLRTDDGDRCFDQLDTWEDVGHRYHQLLRDARGEILMWDTAPYITGEIGSMERAALLRGVGFRQLCDPDGLTSDVSAERSSINGLQARIHPELPFRGAIADRTAAVITLDREPQNTKALFVRSSPLLDGLVMLFEVSWSRAVPMSGTTVGLSEEERKVLTLLAAGMKDEAIARQLDITTRTVRRRVQNLLTALQARSRFHAGVEATRRGWV</sequence>
<accession>A0A0T6LRG4</accession>
<dbReference type="InterPro" id="IPR016032">
    <property type="entry name" value="Sig_transdc_resp-reg_C-effctor"/>
</dbReference>
<dbReference type="Proteomes" id="UP000050867">
    <property type="component" value="Unassembled WGS sequence"/>
</dbReference>
<evidence type="ECO:0000313" key="3">
    <source>
        <dbReference type="Proteomes" id="UP000050867"/>
    </source>
</evidence>
<dbReference type="CDD" id="cd06170">
    <property type="entry name" value="LuxR_C_like"/>
    <property type="match status" value="1"/>
</dbReference>
<evidence type="ECO:0000259" key="1">
    <source>
        <dbReference type="PROSITE" id="PS50043"/>
    </source>
</evidence>
<reference evidence="2 3" key="1">
    <citation type="submission" date="2015-10" db="EMBL/GenBank/DDBJ databases">
        <title>Draft genome sequence of pyrrolomycin-producing Streptomyces vitaminophilus.</title>
        <authorList>
            <person name="Graham D.E."/>
            <person name="Mahan K.M."/>
            <person name="Klingeman D.M."/>
            <person name="Hettich R.L."/>
            <person name="Parry R.J."/>
        </authorList>
    </citation>
    <scope>NUCLEOTIDE SEQUENCE [LARGE SCALE GENOMIC DNA]</scope>
    <source>
        <strain evidence="2 3">ATCC 31673</strain>
    </source>
</reference>
<dbReference type="OrthoDB" id="4266042at2"/>
<name>A0A0T6LRG4_WENVI</name>
<comment type="caution">
    <text evidence="2">The sequence shown here is derived from an EMBL/GenBank/DDBJ whole genome shotgun (WGS) entry which is preliminary data.</text>
</comment>
<dbReference type="PANTHER" id="PTHR34293">
    <property type="entry name" value="HTH-TYPE TRANSCRIPTIONAL REGULATOR TRMBL2"/>
    <property type="match status" value="1"/>
</dbReference>
<dbReference type="GO" id="GO:0003677">
    <property type="term" value="F:DNA binding"/>
    <property type="evidence" value="ECO:0007669"/>
    <property type="project" value="InterPro"/>
</dbReference>
<dbReference type="SUPFAM" id="SSF46894">
    <property type="entry name" value="C-terminal effector domain of the bipartite response regulators"/>
    <property type="match status" value="1"/>
</dbReference>
<dbReference type="InterPro" id="IPR000792">
    <property type="entry name" value="Tscrpt_reg_LuxR_C"/>
</dbReference>
<dbReference type="PANTHER" id="PTHR34293:SF1">
    <property type="entry name" value="HTH-TYPE TRANSCRIPTIONAL REGULATOR TRMBL2"/>
    <property type="match status" value="1"/>
</dbReference>
<dbReference type="EMBL" id="LLZU01000021">
    <property type="protein sequence ID" value="KRV48580.1"/>
    <property type="molecule type" value="Genomic_DNA"/>
</dbReference>
<dbReference type="eggNOG" id="COG1378">
    <property type="taxonomic scope" value="Bacteria"/>
</dbReference>
<dbReference type="Pfam" id="PF00196">
    <property type="entry name" value="GerE"/>
    <property type="match status" value="1"/>
</dbReference>
<dbReference type="Gene3D" id="1.10.10.10">
    <property type="entry name" value="Winged helix-like DNA-binding domain superfamily/Winged helix DNA-binding domain"/>
    <property type="match status" value="2"/>
</dbReference>
<gene>
    <name evidence="2" type="ORF">AQ490_24570</name>
</gene>
<feature type="domain" description="HTH luxR-type" evidence="1">
    <location>
        <begin position="255"/>
        <end position="320"/>
    </location>
</feature>
<dbReference type="AlphaFoldDB" id="A0A0T6LRG4"/>
<dbReference type="GO" id="GO:0006355">
    <property type="term" value="P:regulation of DNA-templated transcription"/>
    <property type="evidence" value="ECO:0007669"/>
    <property type="project" value="InterPro"/>
</dbReference>
<dbReference type="InterPro" id="IPR051797">
    <property type="entry name" value="TrmB-like"/>
</dbReference>
<proteinExistence type="predicted"/>
<protein>
    <recommendedName>
        <fullName evidence="1">HTH luxR-type domain-containing protein</fullName>
    </recommendedName>
</protein>
<dbReference type="STRING" id="76728.AQ490_24570"/>
<dbReference type="PROSITE" id="PS50043">
    <property type="entry name" value="HTH_LUXR_2"/>
    <property type="match status" value="1"/>
</dbReference>